<dbReference type="EMBL" id="AALD02000025">
    <property type="protein sequence ID" value="EEQ10068.1"/>
    <property type="molecule type" value="Genomic_DNA"/>
</dbReference>
<gene>
    <name evidence="1" type="ORF">ymoll0001_35940</name>
</gene>
<evidence type="ECO:0000313" key="1">
    <source>
        <dbReference type="EMBL" id="EEQ10068.1"/>
    </source>
</evidence>
<name>A0ABP2ECC2_YERMW</name>
<sequence length="96" mass="10994">MLIETQFENEIKALNIPEFNTAFDVVAESPALFTEQVVKANGSAEKAHILYQWAKDEVDQKMRRNARSNYAMTQCCMASLNSIGRKRPLPSQERHH</sequence>
<comment type="caution">
    <text evidence="1">The sequence shown here is derived from an EMBL/GenBank/DDBJ whole genome shotgun (WGS) entry which is preliminary data.</text>
</comment>
<proteinExistence type="predicted"/>
<keyword evidence="2" id="KW-1185">Reference proteome</keyword>
<dbReference type="Proteomes" id="UP000003027">
    <property type="component" value="Unassembled WGS sequence"/>
</dbReference>
<organism evidence="1 2">
    <name type="scientific">Yersinia mollaretii (strain ATCC 43969 / DSM 18520 / CIP 103324 / CNY 7263 / WAIP 204)</name>
    <dbReference type="NCBI Taxonomy" id="349967"/>
    <lineage>
        <taxon>Bacteria</taxon>
        <taxon>Pseudomonadati</taxon>
        <taxon>Pseudomonadota</taxon>
        <taxon>Gammaproteobacteria</taxon>
        <taxon>Enterobacterales</taxon>
        <taxon>Yersiniaceae</taxon>
        <taxon>Yersinia</taxon>
    </lineage>
</organism>
<reference evidence="1" key="1">
    <citation type="submission" date="2008-12" db="EMBL/GenBank/DDBJ databases">
        <title>Annotation of the Yersinia mollaretii ATCC 43969 genome.</title>
        <authorList>
            <person name="Read T.D."/>
            <person name="Akmal A."/>
            <person name="Bishop-Lilly K."/>
            <person name="Chen P.E."/>
            <person name="Cook C."/>
            <person name="Kiley M.P."/>
            <person name="Lentz S."/>
            <person name="Mateczun A."/>
            <person name="Nagarajan N."/>
            <person name="Nolan N."/>
            <person name="Osborne B.I."/>
            <person name="Pop M."/>
            <person name="Sozhamannan S."/>
            <person name="Stewart A.C."/>
            <person name="Sulakvelidze A."/>
            <person name="Thomason B."/>
            <person name="Willner K."/>
            <person name="Zwick M.E."/>
        </authorList>
    </citation>
    <scope>NUCLEOTIDE SEQUENCE [LARGE SCALE GENOMIC DNA]</scope>
    <source>
        <strain evidence="1">ATCC 43969</strain>
    </source>
</reference>
<evidence type="ECO:0008006" key="3">
    <source>
        <dbReference type="Google" id="ProtNLM"/>
    </source>
</evidence>
<accession>A0ABP2ECC2</accession>
<evidence type="ECO:0000313" key="2">
    <source>
        <dbReference type="Proteomes" id="UP000003027"/>
    </source>
</evidence>
<protein>
    <recommendedName>
        <fullName evidence="3">ANR family transcriptional regulator</fullName>
    </recommendedName>
</protein>